<dbReference type="Pfam" id="PF00075">
    <property type="entry name" value="RNase_H"/>
    <property type="match status" value="1"/>
</dbReference>
<comment type="cofactor">
    <cofactor evidence="10">
        <name>Mg(2+)</name>
        <dbReference type="ChEBI" id="CHEBI:18420"/>
    </cofactor>
    <text evidence="10">Binds 1 Mg(2+) ion per subunit. May bind a second metal ion at a regulatory site, or after substrate binding.</text>
</comment>
<evidence type="ECO:0000256" key="4">
    <source>
        <dbReference type="ARBA" id="ARBA00012180"/>
    </source>
</evidence>
<dbReference type="GO" id="GO:0005737">
    <property type="term" value="C:cytoplasm"/>
    <property type="evidence" value="ECO:0007669"/>
    <property type="project" value="UniProtKB-SubCell"/>
</dbReference>
<dbReference type="HAMAP" id="MF_00042">
    <property type="entry name" value="RNase_H"/>
    <property type="match status" value="1"/>
</dbReference>
<feature type="binding site" evidence="10">
    <location>
        <position position="17"/>
    </location>
    <ligand>
        <name>Mg(2+)</name>
        <dbReference type="ChEBI" id="CHEBI:18420"/>
        <label>2</label>
    </ligand>
</feature>
<comment type="subcellular location">
    <subcellularLocation>
        <location evidence="10">Cytoplasm</location>
    </subcellularLocation>
</comment>
<dbReference type="GO" id="GO:0000287">
    <property type="term" value="F:magnesium ion binding"/>
    <property type="evidence" value="ECO:0007669"/>
    <property type="project" value="UniProtKB-UniRule"/>
</dbReference>
<accession>A0AAE9ZX68</accession>
<keyword evidence="5 10" id="KW-0540">Nuclease</keyword>
<dbReference type="SUPFAM" id="SSF53098">
    <property type="entry name" value="Ribonuclease H-like"/>
    <property type="match status" value="1"/>
</dbReference>
<dbReference type="PANTHER" id="PTHR10642">
    <property type="entry name" value="RIBONUCLEASE H1"/>
    <property type="match status" value="1"/>
</dbReference>
<evidence type="ECO:0000256" key="10">
    <source>
        <dbReference type="HAMAP-Rule" id="MF_00042"/>
    </source>
</evidence>
<dbReference type="InterPro" id="IPR022892">
    <property type="entry name" value="RNaseHI"/>
</dbReference>
<proteinExistence type="inferred from homology"/>
<dbReference type="Gene3D" id="3.30.420.10">
    <property type="entry name" value="Ribonuclease H-like superfamily/Ribonuclease H"/>
    <property type="match status" value="1"/>
</dbReference>
<dbReference type="InterPro" id="IPR036397">
    <property type="entry name" value="RNaseH_sf"/>
</dbReference>
<dbReference type="KEGG" id="slom:PXH66_22540"/>
<dbReference type="InterPro" id="IPR012337">
    <property type="entry name" value="RNaseH-like_sf"/>
</dbReference>
<feature type="binding site" evidence="10">
    <location>
        <position position="78"/>
    </location>
    <ligand>
        <name>Mg(2+)</name>
        <dbReference type="ChEBI" id="CHEBI:18420"/>
        <label>1</label>
    </ligand>
</feature>
<evidence type="ECO:0000256" key="3">
    <source>
        <dbReference type="ARBA" id="ARBA00011245"/>
    </source>
</evidence>
<keyword evidence="13" id="KW-1185">Reference proteome</keyword>
<dbReference type="PANTHER" id="PTHR10642:SF26">
    <property type="entry name" value="RIBONUCLEASE H1"/>
    <property type="match status" value="1"/>
</dbReference>
<protein>
    <recommendedName>
        <fullName evidence="4 10">Ribonuclease H</fullName>
        <shortName evidence="10">RNase H</shortName>
        <ecNumber evidence="4 10">3.1.26.4</ecNumber>
    </recommendedName>
</protein>
<dbReference type="AlphaFoldDB" id="A0AAE9ZX68"/>
<name>A0AAE9ZX68_9BACT</name>
<organism evidence="12 13">
    <name type="scientific">Synoicihabitans lomoniglobus</name>
    <dbReference type="NCBI Taxonomy" id="2909285"/>
    <lineage>
        <taxon>Bacteria</taxon>
        <taxon>Pseudomonadati</taxon>
        <taxon>Verrucomicrobiota</taxon>
        <taxon>Opitutia</taxon>
        <taxon>Opitutales</taxon>
        <taxon>Opitutaceae</taxon>
        <taxon>Synoicihabitans</taxon>
    </lineage>
</organism>
<dbReference type="EMBL" id="CP119075">
    <property type="protein sequence ID" value="WED65126.1"/>
    <property type="molecule type" value="Genomic_DNA"/>
</dbReference>
<keyword evidence="10" id="KW-0963">Cytoplasm</keyword>
<dbReference type="GO" id="GO:0004523">
    <property type="term" value="F:RNA-DNA hybrid ribonuclease activity"/>
    <property type="evidence" value="ECO:0007669"/>
    <property type="project" value="UniProtKB-UniRule"/>
</dbReference>
<keyword evidence="8 10" id="KW-0378">Hydrolase</keyword>
<feature type="binding site" evidence="10">
    <location>
        <position position="17"/>
    </location>
    <ligand>
        <name>Mg(2+)</name>
        <dbReference type="ChEBI" id="CHEBI:18420"/>
        <label>1</label>
    </ligand>
</feature>
<feature type="domain" description="RNase H type-1" evidence="11">
    <location>
        <begin position="8"/>
        <end position="150"/>
    </location>
</feature>
<dbReference type="PROSITE" id="PS50879">
    <property type="entry name" value="RNASE_H_1"/>
    <property type="match status" value="1"/>
</dbReference>
<keyword evidence="6 10" id="KW-0479">Metal-binding</keyword>
<dbReference type="NCBIfam" id="NF001236">
    <property type="entry name" value="PRK00203.1"/>
    <property type="match status" value="1"/>
</dbReference>
<evidence type="ECO:0000256" key="7">
    <source>
        <dbReference type="ARBA" id="ARBA00022759"/>
    </source>
</evidence>
<dbReference type="GO" id="GO:0003676">
    <property type="term" value="F:nucleic acid binding"/>
    <property type="evidence" value="ECO:0007669"/>
    <property type="project" value="InterPro"/>
</dbReference>
<evidence type="ECO:0000256" key="9">
    <source>
        <dbReference type="ARBA" id="ARBA00022842"/>
    </source>
</evidence>
<evidence type="ECO:0000256" key="5">
    <source>
        <dbReference type="ARBA" id="ARBA00022722"/>
    </source>
</evidence>
<evidence type="ECO:0000256" key="6">
    <source>
        <dbReference type="ARBA" id="ARBA00022723"/>
    </source>
</evidence>
<evidence type="ECO:0000259" key="11">
    <source>
        <dbReference type="PROSITE" id="PS50879"/>
    </source>
</evidence>
<reference evidence="12" key="1">
    <citation type="submission" date="2023-03" db="EMBL/GenBank/DDBJ databases">
        <title>Lomoglobus Profundus gen. nov., sp. nov., a novel member of the phylum Verrucomicrobia, isolated from deep-marine sediment of South China Sea.</title>
        <authorList>
            <person name="Ahmad T."/>
            <person name="Ishaq S.E."/>
            <person name="Wang F."/>
        </authorList>
    </citation>
    <scope>NUCLEOTIDE SEQUENCE</scope>
    <source>
        <strain evidence="12">LMO-M01</strain>
    </source>
</reference>
<feature type="binding site" evidence="10">
    <location>
        <position position="55"/>
    </location>
    <ligand>
        <name>Mg(2+)</name>
        <dbReference type="ChEBI" id="CHEBI:18420"/>
        <label>1</label>
    </ligand>
</feature>
<evidence type="ECO:0000313" key="12">
    <source>
        <dbReference type="EMBL" id="WED65126.1"/>
    </source>
</evidence>
<gene>
    <name evidence="10 12" type="primary">rnhA</name>
    <name evidence="12" type="ORF">PXH66_22540</name>
</gene>
<dbReference type="InterPro" id="IPR002156">
    <property type="entry name" value="RNaseH_domain"/>
</dbReference>
<dbReference type="CDD" id="cd09278">
    <property type="entry name" value="RNase_HI_prokaryote_like"/>
    <property type="match status" value="1"/>
</dbReference>
<evidence type="ECO:0000256" key="2">
    <source>
        <dbReference type="ARBA" id="ARBA00005300"/>
    </source>
</evidence>
<evidence type="ECO:0000313" key="13">
    <source>
        <dbReference type="Proteomes" id="UP001218638"/>
    </source>
</evidence>
<comment type="catalytic activity">
    <reaction evidence="1 10">
        <text>Endonucleolytic cleavage to 5'-phosphomonoester.</text>
        <dbReference type="EC" id="3.1.26.4"/>
    </reaction>
</comment>
<evidence type="ECO:0000256" key="1">
    <source>
        <dbReference type="ARBA" id="ARBA00000077"/>
    </source>
</evidence>
<dbReference type="InterPro" id="IPR050092">
    <property type="entry name" value="RNase_H"/>
</dbReference>
<comment type="subunit">
    <text evidence="3 10">Monomer.</text>
</comment>
<dbReference type="EC" id="3.1.26.4" evidence="4 10"/>
<comment type="similarity">
    <text evidence="2 10">Belongs to the RNase H family.</text>
</comment>
<sequence>MPPPPESSPRIVEMFTDGACESNPGRGGWATLLRWDKREKMLSGGFARTTNNRMELTAVIEGLKALQRPGLKVRVVSDSKYVTEPVTQRWLEKWAAKQFRKAGGLRDNADLWIELRRLLALHDVTFEWIKGHAGHPENENCDELAVLARAQPNLPRDEGYEAPANAAVTNGLSLL</sequence>
<dbReference type="GO" id="GO:0043137">
    <property type="term" value="P:DNA replication, removal of RNA primer"/>
    <property type="evidence" value="ECO:0007669"/>
    <property type="project" value="TreeGrafter"/>
</dbReference>
<keyword evidence="9 10" id="KW-0460">Magnesium</keyword>
<comment type="function">
    <text evidence="10">Endonuclease that specifically degrades the RNA of RNA-DNA hybrids.</text>
</comment>
<feature type="binding site" evidence="10">
    <location>
        <position position="142"/>
    </location>
    <ligand>
        <name>Mg(2+)</name>
        <dbReference type="ChEBI" id="CHEBI:18420"/>
        <label>2</label>
    </ligand>
</feature>
<keyword evidence="7 10" id="KW-0255">Endonuclease</keyword>
<evidence type="ECO:0000256" key="8">
    <source>
        <dbReference type="ARBA" id="ARBA00022801"/>
    </source>
</evidence>
<dbReference type="Proteomes" id="UP001218638">
    <property type="component" value="Chromosome"/>
</dbReference>
<dbReference type="RefSeq" id="WP_330929512.1">
    <property type="nucleotide sequence ID" value="NZ_CP119075.1"/>
</dbReference>